<organism evidence="1">
    <name type="scientific">Salix viminalis</name>
    <name type="common">Common osier</name>
    <name type="synonym">Basket willow</name>
    <dbReference type="NCBI Taxonomy" id="40686"/>
    <lineage>
        <taxon>Eukaryota</taxon>
        <taxon>Viridiplantae</taxon>
        <taxon>Streptophyta</taxon>
        <taxon>Embryophyta</taxon>
        <taxon>Tracheophyta</taxon>
        <taxon>Spermatophyta</taxon>
        <taxon>Magnoliopsida</taxon>
        <taxon>eudicotyledons</taxon>
        <taxon>Gunneridae</taxon>
        <taxon>Pentapetalae</taxon>
        <taxon>rosids</taxon>
        <taxon>fabids</taxon>
        <taxon>Malpighiales</taxon>
        <taxon>Salicaceae</taxon>
        <taxon>Saliceae</taxon>
        <taxon>Salix</taxon>
    </lineage>
</organism>
<name>A0A6N2MCE3_SALVM</name>
<reference evidence="1" key="1">
    <citation type="submission" date="2019-03" db="EMBL/GenBank/DDBJ databases">
        <authorList>
            <person name="Mank J."/>
            <person name="Almeida P."/>
        </authorList>
    </citation>
    <scope>NUCLEOTIDE SEQUENCE</scope>
    <source>
        <strain evidence="1">78183</strain>
    </source>
</reference>
<dbReference type="AlphaFoldDB" id="A0A6N2MCE3"/>
<proteinExistence type="predicted"/>
<sequence>MGKDGIYMRNASLLYQGGQSIKRQEHKKDTKMSSPLLCFNTCLQGSDVEDGQGRCLDTGLGKL</sequence>
<evidence type="ECO:0000313" key="1">
    <source>
        <dbReference type="EMBL" id="VFU51843.1"/>
    </source>
</evidence>
<dbReference type="EMBL" id="CAADRP010001774">
    <property type="protein sequence ID" value="VFU51843.1"/>
    <property type="molecule type" value="Genomic_DNA"/>
</dbReference>
<gene>
    <name evidence="1" type="ORF">SVIM_LOCUS352084</name>
</gene>
<accession>A0A6N2MCE3</accession>
<protein>
    <submittedName>
        <fullName evidence="1">Uncharacterized protein</fullName>
    </submittedName>
</protein>